<evidence type="ECO:0000313" key="2">
    <source>
        <dbReference type="EMBL" id="QHQ35732.1"/>
    </source>
</evidence>
<sequence length="154" mass="16797">MWLWLNENSEGLVALGAFVAAFAALSGTTAAAWIASRTARRTHLSGLREKWVNDQRNDLSELIALLSSAPSEPFFGGDEALRLRFHELAFKIRLRMPGASEGDTAQTALDGAIETLLTTSQADPQGDRYEAMQAVLTHSRLVLKEAWEQAKAGV</sequence>
<keyword evidence="1" id="KW-0812">Transmembrane</keyword>
<keyword evidence="3" id="KW-1185">Reference proteome</keyword>
<keyword evidence="1" id="KW-0472">Membrane</keyword>
<proteinExistence type="predicted"/>
<keyword evidence="1" id="KW-1133">Transmembrane helix</keyword>
<organism evidence="2 3">
    <name type="scientific">Algicella marina</name>
    <dbReference type="NCBI Taxonomy" id="2683284"/>
    <lineage>
        <taxon>Bacteria</taxon>
        <taxon>Pseudomonadati</taxon>
        <taxon>Pseudomonadota</taxon>
        <taxon>Alphaproteobacteria</taxon>
        <taxon>Rhodobacterales</taxon>
        <taxon>Paracoccaceae</taxon>
        <taxon>Algicella</taxon>
    </lineage>
</organism>
<accession>A0A6P1T5B4</accession>
<dbReference type="AlphaFoldDB" id="A0A6P1T5B4"/>
<name>A0A6P1T5B4_9RHOB</name>
<dbReference type="RefSeq" id="WP_161862292.1">
    <property type="nucleotide sequence ID" value="NZ_CP046620.1"/>
</dbReference>
<evidence type="ECO:0000313" key="3">
    <source>
        <dbReference type="Proteomes" id="UP000464495"/>
    </source>
</evidence>
<protein>
    <submittedName>
        <fullName evidence="2">Uncharacterized protein</fullName>
    </submittedName>
</protein>
<feature type="transmembrane region" description="Helical" evidence="1">
    <location>
        <begin position="12"/>
        <end position="35"/>
    </location>
</feature>
<gene>
    <name evidence="2" type="ORF">GO499_11360</name>
</gene>
<reference evidence="2 3" key="1">
    <citation type="submission" date="2019-12" db="EMBL/GenBank/DDBJ databases">
        <title>Complete genome sequence of Algicella marina strain 9Alg 56(T) isolated from the red alga Tichocarpus crinitus.</title>
        <authorList>
            <person name="Kim S.-G."/>
            <person name="Nedashkovskaya O.I."/>
        </authorList>
    </citation>
    <scope>NUCLEOTIDE SEQUENCE [LARGE SCALE GENOMIC DNA]</scope>
    <source>
        <strain evidence="2 3">9Alg 56</strain>
    </source>
</reference>
<dbReference type="KEGG" id="amaq:GO499_11360"/>
<dbReference type="Proteomes" id="UP000464495">
    <property type="component" value="Chromosome"/>
</dbReference>
<evidence type="ECO:0000256" key="1">
    <source>
        <dbReference type="SAM" id="Phobius"/>
    </source>
</evidence>
<dbReference type="EMBL" id="CP046620">
    <property type="protein sequence ID" value="QHQ35732.1"/>
    <property type="molecule type" value="Genomic_DNA"/>
</dbReference>